<dbReference type="SUPFAM" id="SSF56672">
    <property type="entry name" value="DNA/RNA polymerases"/>
    <property type="match status" value="1"/>
</dbReference>
<accession>A0AAV3RNN0</accession>
<organism evidence="2 3">
    <name type="scientific">Lithospermum erythrorhizon</name>
    <name type="common">Purple gromwell</name>
    <name type="synonym">Lithospermum officinale var. erythrorhizon</name>
    <dbReference type="NCBI Taxonomy" id="34254"/>
    <lineage>
        <taxon>Eukaryota</taxon>
        <taxon>Viridiplantae</taxon>
        <taxon>Streptophyta</taxon>
        <taxon>Embryophyta</taxon>
        <taxon>Tracheophyta</taxon>
        <taxon>Spermatophyta</taxon>
        <taxon>Magnoliopsida</taxon>
        <taxon>eudicotyledons</taxon>
        <taxon>Gunneridae</taxon>
        <taxon>Pentapetalae</taxon>
        <taxon>asterids</taxon>
        <taxon>lamiids</taxon>
        <taxon>Boraginales</taxon>
        <taxon>Boraginaceae</taxon>
        <taxon>Boraginoideae</taxon>
        <taxon>Lithospermeae</taxon>
        <taxon>Lithospermum</taxon>
    </lineage>
</organism>
<evidence type="ECO:0000259" key="1">
    <source>
        <dbReference type="Pfam" id="PF07727"/>
    </source>
</evidence>
<reference evidence="2 3" key="1">
    <citation type="submission" date="2024-01" db="EMBL/GenBank/DDBJ databases">
        <title>The complete chloroplast genome sequence of Lithospermum erythrorhizon: insights into the phylogenetic relationship among Boraginaceae species and the maternal lineages of purple gromwells.</title>
        <authorList>
            <person name="Okada T."/>
            <person name="Watanabe K."/>
        </authorList>
    </citation>
    <scope>NUCLEOTIDE SEQUENCE [LARGE SCALE GENOMIC DNA]</scope>
</reference>
<dbReference type="AlphaFoldDB" id="A0AAV3RNN0"/>
<protein>
    <recommendedName>
        <fullName evidence="1">Reverse transcriptase Ty1/copia-type domain-containing protein</fullName>
    </recommendedName>
</protein>
<dbReference type="EMBL" id="BAABME010028223">
    <property type="protein sequence ID" value="GAA0177401.1"/>
    <property type="molecule type" value="Genomic_DNA"/>
</dbReference>
<dbReference type="Pfam" id="PF07727">
    <property type="entry name" value="RVT_2"/>
    <property type="match status" value="1"/>
</dbReference>
<comment type="caution">
    <text evidence="2">The sequence shown here is derived from an EMBL/GenBank/DDBJ whole genome shotgun (WGS) entry which is preliminary data.</text>
</comment>
<evidence type="ECO:0000313" key="3">
    <source>
        <dbReference type="Proteomes" id="UP001454036"/>
    </source>
</evidence>
<feature type="domain" description="Reverse transcriptase Ty1/copia-type" evidence="1">
    <location>
        <begin position="11"/>
        <end position="143"/>
    </location>
</feature>
<dbReference type="InterPro" id="IPR013103">
    <property type="entry name" value="RVT_2"/>
</dbReference>
<keyword evidence="3" id="KW-1185">Reference proteome</keyword>
<evidence type="ECO:0000313" key="2">
    <source>
        <dbReference type="EMBL" id="GAA0177401.1"/>
    </source>
</evidence>
<dbReference type="InterPro" id="IPR043502">
    <property type="entry name" value="DNA/RNA_pol_sf"/>
</dbReference>
<sequence length="189" mass="21581">MHQSLDFRDPSYPDYMCLLLKSLYGLEQAPIACYQGFDNYVSYIGFTHNKSDHYLFIYRRGIDIAYNLLYVDDIIIIASSESLRRSIVTLFGTEFTMKDLDILHYSLGIIVTHHPGGLFLSQRKYAEEIISRAGMSNYKPSLTHIDTKPKLGGSSSMTYDDPSLLRSLTGAFQYLTFTRPDISYGVQQI</sequence>
<proteinExistence type="predicted"/>
<dbReference type="Proteomes" id="UP001454036">
    <property type="component" value="Unassembled WGS sequence"/>
</dbReference>
<name>A0AAV3RNN0_LITER</name>
<gene>
    <name evidence="2" type="ORF">LIER_42133</name>
</gene>